<feature type="compositionally biased region" description="Polar residues" evidence="1">
    <location>
        <begin position="72"/>
        <end position="81"/>
    </location>
</feature>
<feature type="non-terminal residue" evidence="2">
    <location>
        <position position="1"/>
    </location>
</feature>
<proteinExistence type="predicted"/>
<gene>
    <name evidence="2" type="ORF">FWILDA_LOCUS18097</name>
</gene>
<evidence type="ECO:0000313" key="2">
    <source>
        <dbReference type="EMBL" id="CAI2197477.1"/>
    </source>
</evidence>
<protein>
    <submittedName>
        <fullName evidence="2">17288_t:CDS:1</fullName>
    </submittedName>
</protein>
<dbReference type="Proteomes" id="UP001153678">
    <property type="component" value="Unassembled WGS sequence"/>
</dbReference>
<keyword evidence="3" id="KW-1185">Reference proteome</keyword>
<sequence length="185" mass="20760">KSSLEIAQLQSRASQFTKSKFSQMLTCKTRSTIKDSTSTSVTGSTIKRTHGKSTELASVDTTSKNTTEDASSKNATEVTTLENTTKATTSKNTTEATISTNTTEEATLKNTTDTRVVHNLDNLTLNDENSRGFNIEDYCDKSGEDTHYDISQETHSNLSDYNNIRDFYEDYYSQTRDKDKYSYDK</sequence>
<feature type="compositionally biased region" description="Polar residues" evidence="1">
    <location>
        <begin position="32"/>
        <end position="46"/>
    </location>
</feature>
<accession>A0A9W4XAB8</accession>
<dbReference type="EMBL" id="CAMKVN010016357">
    <property type="protein sequence ID" value="CAI2197477.1"/>
    <property type="molecule type" value="Genomic_DNA"/>
</dbReference>
<feature type="compositionally biased region" description="Polar residues" evidence="1">
    <location>
        <begin position="55"/>
        <end position="65"/>
    </location>
</feature>
<evidence type="ECO:0000313" key="3">
    <source>
        <dbReference type="Proteomes" id="UP001153678"/>
    </source>
</evidence>
<feature type="compositionally biased region" description="Low complexity" evidence="1">
    <location>
        <begin position="82"/>
        <end position="98"/>
    </location>
</feature>
<comment type="caution">
    <text evidence="2">The sequence shown here is derived from an EMBL/GenBank/DDBJ whole genome shotgun (WGS) entry which is preliminary data.</text>
</comment>
<feature type="non-terminal residue" evidence="2">
    <location>
        <position position="185"/>
    </location>
</feature>
<reference evidence="2" key="1">
    <citation type="submission" date="2022-08" db="EMBL/GenBank/DDBJ databases">
        <authorList>
            <person name="Kallberg Y."/>
            <person name="Tangrot J."/>
            <person name="Rosling A."/>
        </authorList>
    </citation>
    <scope>NUCLEOTIDE SEQUENCE</scope>
    <source>
        <strain evidence="2">Wild A</strain>
    </source>
</reference>
<organism evidence="2 3">
    <name type="scientific">Funneliformis geosporum</name>
    <dbReference type="NCBI Taxonomy" id="1117311"/>
    <lineage>
        <taxon>Eukaryota</taxon>
        <taxon>Fungi</taxon>
        <taxon>Fungi incertae sedis</taxon>
        <taxon>Mucoromycota</taxon>
        <taxon>Glomeromycotina</taxon>
        <taxon>Glomeromycetes</taxon>
        <taxon>Glomerales</taxon>
        <taxon>Glomeraceae</taxon>
        <taxon>Funneliformis</taxon>
    </lineage>
</organism>
<dbReference type="AlphaFoldDB" id="A0A9W4XAB8"/>
<feature type="region of interest" description="Disordered" evidence="1">
    <location>
        <begin position="32"/>
        <end position="98"/>
    </location>
</feature>
<name>A0A9W4XAB8_9GLOM</name>
<evidence type="ECO:0000256" key="1">
    <source>
        <dbReference type="SAM" id="MobiDB-lite"/>
    </source>
</evidence>